<dbReference type="HOGENOM" id="CLU_132233_1_0_1"/>
<evidence type="ECO:0000313" key="3">
    <source>
        <dbReference type="Proteomes" id="UP000015241"/>
    </source>
</evidence>
<feature type="non-terminal residue" evidence="2">
    <location>
        <position position="1"/>
    </location>
</feature>
<gene>
    <name evidence="2" type="ORF">FOMPIDRAFT_1134625</name>
</gene>
<keyword evidence="1" id="KW-0812">Transmembrane</keyword>
<keyword evidence="1" id="KW-1133">Transmembrane helix</keyword>
<dbReference type="OrthoDB" id="2795925at2759"/>
<name>S8DSU6_FOMSC</name>
<proteinExistence type="predicted"/>
<evidence type="ECO:0000313" key="2">
    <source>
        <dbReference type="EMBL" id="EPS94303.1"/>
    </source>
</evidence>
<reference evidence="2 3" key="1">
    <citation type="journal article" date="2012" name="Science">
        <title>The Paleozoic origin of enzymatic lignin decomposition reconstructed from 31 fungal genomes.</title>
        <authorList>
            <person name="Floudas D."/>
            <person name="Binder M."/>
            <person name="Riley R."/>
            <person name="Barry K."/>
            <person name="Blanchette R.A."/>
            <person name="Henrissat B."/>
            <person name="Martinez A.T."/>
            <person name="Otillar R."/>
            <person name="Spatafora J.W."/>
            <person name="Yadav J.S."/>
            <person name="Aerts A."/>
            <person name="Benoit I."/>
            <person name="Boyd A."/>
            <person name="Carlson A."/>
            <person name="Copeland A."/>
            <person name="Coutinho P.M."/>
            <person name="de Vries R.P."/>
            <person name="Ferreira P."/>
            <person name="Findley K."/>
            <person name="Foster B."/>
            <person name="Gaskell J."/>
            <person name="Glotzer D."/>
            <person name="Gorecki P."/>
            <person name="Heitman J."/>
            <person name="Hesse C."/>
            <person name="Hori C."/>
            <person name="Igarashi K."/>
            <person name="Jurgens J.A."/>
            <person name="Kallen N."/>
            <person name="Kersten P."/>
            <person name="Kohler A."/>
            <person name="Kuees U."/>
            <person name="Kumar T.K.A."/>
            <person name="Kuo A."/>
            <person name="LaButti K."/>
            <person name="Larrondo L.F."/>
            <person name="Lindquist E."/>
            <person name="Ling A."/>
            <person name="Lombard V."/>
            <person name="Lucas S."/>
            <person name="Lundell T."/>
            <person name="Martin R."/>
            <person name="McLaughlin D.J."/>
            <person name="Morgenstern I."/>
            <person name="Morin E."/>
            <person name="Murat C."/>
            <person name="Nagy L.G."/>
            <person name="Nolan M."/>
            <person name="Ohm R.A."/>
            <person name="Patyshakuliyeva A."/>
            <person name="Rokas A."/>
            <person name="Ruiz-Duenas F.J."/>
            <person name="Sabat G."/>
            <person name="Salamov A."/>
            <person name="Samejima M."/>
            <person name="Schmutz J."/>
            <person name="Slot J.C."/>
            <person name="St John F."/>
            <person name="Stenlid J."/>
            <person name="Sun H."/>
            <person name="Sun S."/>
            <person name="Syed K."/>
            <person name="Tsang A."/>
            <person name="Wiebenga A."/>
            <person name="Young D."/>
            <person name="Pisabarro A."/>
            <person name="Eastwood D.C."/>
            <person name="Martin F."/>
            <person name="Cullen D."/>
            <person name="Grigoriev I.V."/>
            <person name="Hibbett D.S."/>
        </authorList>
    </citation>
    <scope>NUCLEOTIDE SEQUENCE</scope>
    <source>
        <strain evidence="3">FP-58527</strain>
    </source>
</reference>
<dbReference type="EMBL" id="KE504237">
    <property type="protein sequence ID" value="EPS94303.1"/>
    <property type="molecule type" value="Genomic_DNA"/>
</dbReference>
<sequence>LKVNYQSQETWKQTTDYLRCNPLFYGQPRYDHVILAMEDGEIFSRLVFIFSIMLGGVCHPMILVTPLDGEVMLHDKDKDLGFYRICPGREKVEMFSARDIIRGALVTIDRERAGEFLVVDTDPDMFCRLNSLRDT</sequence>
<accession>S8DSU6</accession>
<organism evidence="2 3">
    <name type="scientific">Fomitopsis schrenkii</name>
    <name type="common">Brown rot fungus</name>
    <dbReference type="NCBI Taxonomy" id="2126942"/>
    <lineage>
        <taxon>Eukaryota</taxon>
        <taxon>Fungi</taxon>
        <taxon>Dikarya</taxon>
        <taxon>Basidiomycota</taxon>
        <taxon>Agaricomycotina</taxon>
        <taxon>Agaricomycetes</taxon>
        <taxon>Polyporales</taxon>
        <taxon>Fomitopsis</taxon>
    </lineage>
</organism>
<dbReference type="InParanoid" id="S8DSU6"/>
<protein>
    <submittedName>
        <fullName evidence="2">Uncharacterized protein</fullName>
    </submittedName>
</protein>
<dbReference type="Proteomes" id="UP000015241">
    <property type="component" value="Unassembled WGS sequence"/>
</dbReference>
<keyword evidence="3" id="KW-1185">Reference proteome</keyword>
<feature type="transmembrane region" description="Helical" evidence="1">
    <location>
        <begin position="42"/>
        <end position="64"/>
    </location>
</feature>
<dbReference type="AlphaFoldDB" id="S8DSU6"/>
<keyword evidence="1" id="KW-0472">Membrane</keyword>
<dbReference type="STRING" id="743788.S8DSU6"/>
<evidence type="ECO:0000256" key="1">
    <source>
        <dbReference type="SAM" id="Phobius"/>
    </source>
</evidence>